<feature type="transmembrane region" description="Helical" evidence="1">
    <location>
        <begin position="147"/>
        <end position="168"/>
    </location>
</feature>
<dbReference type="NCBIfam" id="NF041646">
    <property type="entry name" value="VC0807_fam"/>
    <property type="match status" value="1"/>
</dbReference>
<name>M1MRB6_9CLOT</name>
<evidence type="ECO:0000313" key="2">
    <source>
        <dbReference type="EMBL" id="AGF54142.1"/>
    </source>
</evidence>
<reference evidence="2 3" key="1">
    <citation type="submission" date="2013-02" db="EMBL/GenBank/DDBJ databases">
        <title>Genome sequence of Clostridium saccharoperbutylacetonicum N1-4(HMT).</title>
        <authorList>
            <person name="Poehlein A."/>
            <person name="Daniel R."/>
        </authorList>
    </citation>
    <scope>NUCLEOTIDE SEQUENCE [LARGE SCALE GENOMIC DNA]</scope>
    <source>
        <strain evidence="3">N1-4(HMT)</strain>
    </source>
</reference>
<dbReference type="Proteomes" id="UP000011728">
    <property type="component" value="Chromosome"/>
</dbReference>
<keyword evidence="1" id="KW-0472">Membrane</keyword>
<feature type="transmembrane region" description="Helical" evidence="1">
    <location>
        <begin position="43"/>
        <end position="60"/>
    </location>
</feature>
<proteinExistence type="predicted"/>
<keyword evidence="1" id="KW-1133">Transmembrane helix</keyword>
<dbReference type="PATRIC" id="fig|931276.5.peg.305"/>
<organism evidence="2 3">
    <name type="scientific">Clostridium saccharoperbutylacetonicum N1-4(HMT)</name>
    <dbReference type="NCBI Taxonomy" id="931276"/>
    <lineage>
        <taxon>Bacteria</taxon>
        <taxon>Bacillati</taxon>
        <taxon>Bacillota</taxon>
        <taxon>Clostridia</taxon>
        <taxon>Eubacteriales</taxon>
        <taxon>Clostridiaceae</taxon>
        <taxon>Clostridium</taxon>
    </lineage>
</organism>
<feature type="transmembrane region" description="Helical" evidence="1">
    <location>
        <begin position="20"/>
        <end position="37"/>
    </location>
</feature>
<dbReference type="KEGG" id="csr:Cspa_c03240"/>
<feature type="transmembrane region" description="Helical" evidence="1">
    <location>
        <begin position="91"/>
        <end position="113"/>
    </location>
</feature>
<evidence type="ECO:0000256" key="1">
    <source>
        <dbReference type="SAM" id="Phobius"/>
    </source>
</evidence>
<accession>M1MRB6</accession>
<keyword evidence="3" id="KW-1185">Reference proteome</keyword>
<keyword evidence="1" id="KW-0812">Transmembrane</keyword>
<sequence length="210" mass="23456">MGQVQNNNKSVLKNVFNKDFIISAIIPILIFTVFDKYGMTLEGIILTGVWSIGVVCINYVKEKTLNALATMSAVFAGIGLIGTVVSKNPTFYLIAPIVQDILVAAIFFGSLLFKRSLIQIIVEQSYLKNAPEEVKNRPQFRTIMKQLSIIWGFVCMSQALVRIVLLYTASISTYYAISTAYGNISTPVMIAFSIMFPKWYSRRSRQGAQN</sequence>
<feature type="transmembrane region" description="Helical" evidence="1">
    <location>
        <begin position="174"/>
        <end position="196"/>
    </location>
</feature>
<dbReference type="OrthoDB" id="1933434at2"/>
<evidence type="ECO:0000313" key="3">
    <source>
        <dbReference type="Proteomes" id="UP000011728"/>
    </source>
</evidence>
<gene>
    <name evidence="2" type="ORF">Cspa_c03240</name>
</gene>
<dbReference type="AlphaFoldDB" id="M1MRB6"/>
<dbReference type="HOGENOM" id="CLU_1335594_0_0_9"/>
<dbReference type="EMBL" id="CP004121">
    <property type="protein sequence ID" value="AGF54142.1"/>
    <property type="molecule type" value="Genomic_DNA"/>
</dbReference>
<dbReference type="eggNOG" id="ENOG5033J25">
    <property type="taxonomic scope" value="Bacteria"/>
</dbReference>
<protein>
    <submittedName>
        <fullName evidence="2">Intracellular septation protein A</fullName>
    </submittedName>
</protein>
<feature type="transmembrane region" description="Helical" evidence="1">
    <location>
        <begin position="67"/>
        <end position="85"/>
    </location>
</feature>
<dbReference type="RefSeq" id="WP_015390468.1">
    <property type="nucleotide sequence ID" value="NC_020291.1"/>
</dbReference>
<dbReference type="STRING" id="36745.CLSAP_03190"/>